<proteinExistence type="predicted"/>
<gene>
    <name evidence="2" type="ORF">C0Q70_19348</name>
</gene>
<accession>A0A2T7NJ30</accession>
<evidence type="ECO:0000313" key="2">
    <source>
        <dbReference type="EMBL" id="PVD21180.1"/>
    </source>
</evidence>
<protein>
    <recommendedName>
        <fullName evidence="1">SCP domain-containing protein</fullName>
    </recommendedName>
</protein>
<evidence type="ECO:0000259" key="1">
    <source>
        <dbReference type="SMART" id="SM00198"/>
    </source>
</evidence>
<dbReference type="SMART" id="SM00198">
    <property type="entry name" value="SCP"/>
    <property type="match status" value="1"/>
</dbReference>
<dbReference type="SUPFAM" id="SSF55797">
    <property type="entry name" value="PR-1-like"/>
    <property type="match status" value="2"/>
</dbReference>
<feature type="domain" description="SCP" evidence="1">
    <location>
        <begin position="14"/>
        <end position="173"/>
    </location>
</feature>
<name>A0A2T7NJ30_POMCA</name>
<keyword evidence="3" id="KW-1185">Reference proteome</keyword>
<dbReference type="PRINTS" id="PR00837">
    <property type="entry name" value="V5TPXLIKE"/>
</dbReference>
<dbReference type="InterPro" id="IPR035940">
    <property type="entry name" value="CAP_sf"/>
</dbReference>
<dbReference type="InterPro" id="IPR014044">
    <property type="entry name" value="CAP_dom"/>
</dbReference>
<dbReference type="Proteomes" id="UP000245119">
    <property type="component" value="Linkage Group LG12"/>
</dbReference>
<dbReference type="PANTHER" id="PTHR10334">
    <property type="entry name" value="CYSTEINE-RICH SECRETORY PROTEIN-RELATED"/>
    <property type="match status" value="1"/>
</dbReference>
<dbReference type="EMBL" id="PZQS01000012">
    <property type="protein sequence ID" value="PVD21180.1"/>
    <property type="molecule type" value="Genomic_DNA"/>
</dbReference>
<reference evidence="2 3" key="1">
    <citation type="submission" date="2018-04" db="EMBL/GenBank/DDBJ databases">
        <title>The genome of golden apple snail Pomacea canaliculata provides insight into stress tolerance and invasive adaptation.</title>
        <authorList>
            <person name="Liu C."/>
            <person name="Liu B."/>
            <person name="Ren Y."/>
            <person name="Zhang Y."/>
            <person name="Wang H."/>
            <person name="Li S."/>
            <person name="Jiang F."/>
            <person name="Yin L."/>
            <person name="Zhang G."/>
            <person name="Qian W."/>
            <person name="Fan W."/>
        </authorList>
    </citation>
    <scope>NUCLEOTIDE SEQUENCE [LARGE SCALE GENOMIC DNA]</scope>
    <source>
        <strain evidence="2">SZHN2017</strain>
        <tissue evidence="2">Muscle</tissue>
    </source>
</reference>
<dbReference type="Gene3D" id="3.40.33.10">
    <property type="entry name" value="CAP"/>
    <property type="match status" value="2"/>
</dbReference>
<dbReference type="Pfam" id="PF00188">
    <property type="entry name" value="CAP"/>
    <property type="match status" value="2"/>
</dbReference>
<evidence type="ECO:0000313" key="3">
    <source>
        <dbReference type="Proteomes" id="UP000245119"/>
    </source>
</evidence>
<comment type="caution">
    <text evidence="2">The sequence shown here is derived from an EMBL/GenBank/DDBJ whole genome shotgun (WGS) entry which is preliminary data.</text>
</comment>
<sequence>MQRLEDRNSSVSEEDQKMIVEMHNGKRSSVQPEATNMLRLSWDDEVAMIAQKWADKCDMKHEEKNTQRDIPGRFSVGQNIAMGAKDWWYAIEMWHDEVKDFKYGSQENSTLPNIGNYTQIVDLHALMVAPSILPTAPASVSMTSTWSLFADRRRGLHLYIEVCNECARRKTHMNATLDTPFLRVSVMRLHIIAQSDVVIALGGWNRTLTAAVENSTAPRDLKEFLRSVSEADKKIIVDMHNEKRSSVNPEATNMLRMSWDDEVAMIAQKWADNCDTNHEKNNLQRVVPDCGFTCLNDGTINTTDCTCKCLNDFFLEPVCRLKCKEQEQEYCRPGIGYSSSSCEIVLNNCPVRCRLCPYAEDGYSGDGTFQVSSVQKPILPNQLQDQHPQHALAGRCYY</sequence>
<dbReference type="OrthoDB" id="737510at2759"/>
<organism evidence="2 3">
    <name type="scientific">Pomacea canaliculata</name>
    <name type="common">Golden apple snail</name>
    <dbReference type="NCBI Taxonomy" id="400727"/>
    <lineage>
        <taxon>Eukaryota</taxon>
        <taxon>Metazoa</taxon>
        <taxon>Spiralia</taxon>
        <taxon>Lophotrochozoa</taxon>
        <taxon>Mollusca</taxon>
        <taxon>Gastropoda</taxon>
        <taxon>Caenogastropoda</taxon>
        <taxon>Architaenioglossa</taxon>
        <taxon>Ampullarioidea</taxon>
        <taxon>Ampullariidae</taxon>
        <taxon>Pomacea</taxon>
    </lineage>
</organism>
<dbReference type="AlphaFoldDB" id="A0A2T7NJ30"/>
<dbReference type="InterPro" id="IPR001283">
    <property type="entry name" value="CRISP-related"/>
</dbReference>